<evidence type="ECO:0000313" key="3">
    <source>
        <dbReference type="Proteomes" id="UP000299102"/>
    </source>
</evidence>
<evidence type="ECO:0000313" key="2">
    <source>
        <dbReference type="EMBL" id="GBP25844.1"/>
    </source>
</evidence>
<dbReference type="AlphaFoldDB" id="A0A4C1UIY6"/>
<organism evidence="2 3">
    <name type="scientific">Eumeta variegata</name>
    <name type="common">Bagworm moth</name>
    <name type="synonym">Eumeta japonica</name>
    <dbReference type="NCBI Taxonomy" id="151549"/>
    <lineage>
        <taxon>Eukaryota</taxon>
        <taxon>Metazoa</taxon>
        <taxon>Ecdysozoa</taxon>
        <taxon>Arthropoda</taxon>
        <taxon>Hexapoda</taxon>
        <taxon>Insecta</taxon>
        <taxon>Pterygota</taxon>
        <taxon>Neoptera</taxon>
        <taxon>Endopterygota</taxon>
        <taxon>Lepidoptera</taxon>
        <taxon>Glossata</taxon>
        <taxon>Ditrysia</taxon>
        <taxon>Tineoidea</taxon>
        <taxon>Psychidae</taxon>
        <taxon>Oiketicinae</taxon>
        <taxon>Eumeta</taxon>
    </lineage>
</organism>
<dbReference type="EMBL" id="BGZK01000173">
    <property type="protein sequence ID" value="GBP25844.1"/>
    <property type="molecule type" value="Genomic_DNA"/>
</dbReference>
<protein>
    <submittedName>
        <fullName evidence="2">Uncharacterized protein</fullName>
    </submittedName>
</protein>
<sequence length="80" mass="8640">MNLALVDLLRIKSMPLSAPAEGFRGLTRETRPGRARPTASGTTGPTRARELLNTTDVFIAKIWQSQRCEDASAAVVSLSL</sequence>
<keyword evidence="3" id="KW-1185">Reference proteome</keyword>
<comment type="caution">
    <text evidence="2">The sequence shown here is derived from an EMBL/GenBank/DDBJ whole genome shotgun (WGS) entry which is preliminary data.</text>
</comment>
<gene>
    <name evidence="2" type="ORF">EVAR_81724_1</name>
</gene>
<proteinExistence type="predicted"/>
<reference evidence="2 3" key="1">
    <citation type="journal article" date="2019" name="Commun. Biol.">
        <title>The bagworm genome reveals a unique fibroin gene that provides high tensile strength.</title>
        <authorList>
            <person name="Kono N."/>
            <person name="Nakamura H."/>
            <person name="Ohtoshi R."/>
            <person name="Tomita M."/>
            <person name="Numata K."/>
            <person name="Arakawa K."/>
        </authorList>
    </citation>
    <scope>NUCLEOTIDE SEQUENCE [LARGE SCALE GENOMIC DNA]</scope>
</reference>
<feature type="region of interest" description="Disordered" evidence="1">
    <location>
        <begin position="22"/>
        <end position="46"/>
    </location>
</feature>
<dbReference type="Proteomes" id="UP000299102">
    <property type="component" value="Unassembled WGS sequence"/>
</dbReference>
<evidence type="ECO:0000256" key="1">
    <source>
        <dbReference type="SAM" id="MobiDB-lite"/>
    </source>
</evidence>
<name>A0A4C1UIY6_EUMVA</name>
<accession>A0A4C1UIY6</accession>